<evidence type="ECO:0000313" key="8">
    <source>
        <dbReference type="EMBL" id="WLD58969.1"/>
    </source>
</evidence>
<evidence type="ECO:0000256" key="5">
    <source>
        <dbReference type="ARBA" id="ARBA00022679"/>
    </source>
</evidence>
<feature type="binding site" evidence="7">
    <location>
        <begin position="34"/>
        <end position="36"/>
    </location>
    <ligand>
        <name>S-adenosyl-L-methionine</name>
        <dbReference type="ChEBI" id="CHEBI:59789"/>
    </ligand>
</feature>
<protein>
    <recommendedName>
        <fullName evidence="7">Ribosomal RNA small subunit methyltransferase H</fullName>
        <ecNumber evidence="7">2.1.1.199</ecNumber>
    </recommendedName>
    <alternativeName>
        <fullName evidence="7">16S rRNA m(4)C1402 methyltransferase</fullName>
    </alternativeName>
    <alternativeName>
        <fullName evidence="7">rRNA (cytosine-N(4)-)-methyltransferase RsmH</fullName>
    </alternativeName>
</protein>
<dbReference type="PANTHER" id="PTHR11265:SF0">
    <property type="entry name" value="12S RRNA N4-METHYLCYTIDINE METHYLTRANSFERASE"/>
    <property type="match status" value="1"/>
</dbReference>
<dbReference type="Gene3D" id="3.40.50.150">
    <property type="entry name" value="Vaccinia Virus protein VP39"/>
    <property type="match status" value="1"/>
</dbReference>
<feature type="binding site" evidence="7">
    <location>
        <position position="108"/>
    </location>
    <ligand>
        <name>S-adenosyl-L-methionine</name>
        <dbReference type="ChEBI" id="CHEBI:59789"/>
    </ligand>
</feature>
<gene>
    <name evidence="7 8" type="primary">rsmH</name>
    <name evidence="8" type="ORF">NFC81_04060</name>
</gene>
<comment type="function">
    <text evidence="7">Specifically methylates the N4 position of cytidine in position 1402 (C1402) of 16S rRNA.</text>
</comment>
<keyword evidence="3 7" id="KW-0698">rRNA processing</keyword>
<dbReference type="InterPro" id="IPR002903">
    <property type="entry name" value="RsmH"/>
</dbReference>
<comment type="catalytic activity">
    <reaction evidence="7">
        <text>cytidine(1402) in 16S rRNA + S-adenosyl-L-methionine = N(4)-methylcytidine(1402) in 16S rRNA + S-adenosyl-L-homocysteine + H(+)</text>
        <dbReference type="Rhea" id="RHEA:42928"/>
        <dbReference type="Rhea" id="RHEA-COMP:10286"/>
        <dbReference type="Rhea" id="RHEA-COMP:10287"/>
        <dbReference type="ChEBI" id="CHEBI:15378"/>
        <dbReference type="ChEBI" id="CHEBI:57856"/>
        <dbReference type="ChEBI" id="CHEBI:59789"/>
        <dbReference type="ChEBI" id="CHEBI:74506"/>
        <dbReference type="ChEBI" id="CHEBI:82748"/>
        <dbReference type="EC" id="2.1.1.199"/>
    </reaction>
</comment>
<proteinExistence type="inferred from homology"/>
<dbReference type="GO" id="GO:0070475">
    <property type="term" value="P:rRNA base methylation"/>
    <property type="evidence" value="ECO:0007669"/>
    <property type="project" value="UniProtKB-UniRule"/>
</dbReference>
<evidence type="ECO:0000256" key="2">
    <source>
        <dbReference type="ARBA" id="ARBA00022490"/>
    </source>
</evidence>
<evidence type="ECO:0000256" key="7">
    <source>
        <dbReference type="HAMAP-Rule" id="MF_01007"/>
    </source>
</evidence>
<dbReference type="GO" id="GO:0005737">
    <property type="term" value="C:cytoplasm"/>
    <property type="evidence" value="ECO:0007669"/>
    <property type="project" value="UniProtKB-SubCell"/>
</dbReference>
<feature type="binding site" evidence="7">
    <location>
        <position position="101"/>
    </location>
    <ligand>
        <name>S-adenosyl-L-methionine</name>
        <dbReference type="ChEBI" id="CHEBI:59789"/>
    </ligand>
</feature>
<dbReference type="InterPro" id="IPR023397">
    <property type="entry name" value="SAM-dep_MeTrfase_MraW_recog"/>
</dbReference>
<dbReference type="RefSeq" id="WP_304996257.1">
    <property type="nucleotide sequence ID" value="NZ_CP101717.1"/>
</dbReference>
<dbReference type="GO" id="GO:0071424">
    <property type="term" value="F:rRNA (cytosine-N4-)-methyltransferase activity"/>
    <property type="evidence" value="ECO:0007669"/>
    <property type="project" value="UniProtKB-UniRule"/>
</dbReference>
<dbReference type="HAMAP" id="MF_01007">
    <property type="entry name" value="16SrRNA_methyltr_H"/>
    <property type="match status" value="1"/>
</dbReference>
<dbReference type="PANTHER" id="PTHR11265">
    <property type="entry name" value="S-ADENOSYL-METHYLTRANSFERASE MRAW"/>
    <property type="match status" value="1"/>
</dbReference>
<keyword evidence="6 7" id="KW-0949">S-adenosyl-L-methionine</keyword>
<reference evidence="8" key="1">
    <citation type="submission" date="2022-07" db="EMBL/GenBank/DDBJ databases">
        <title>Complete genome sequence of Salinispirillum sp. LH10-3-1 capable of multiple carbohydrate inversion isolated from a soda lake.</title>
        <authorList>
            <person name="Liu J."/>
            <person name="Zhai Y."/>
            <person name="Zhang H."/>
            <person name="Yang H."/>
            <person name="Qu J."/>
            <person name="Li J."/>
        </authorList>
    </citation>
    <scope>NUCLEOTIDE SEQUENCE</scope>
    <source>
        <strain evidence="8">LH 10-3-1</strain>
    </source>
</reference>
<accession>A0AB38YHV9</accession>
<dbReference type="SUPFAM" id="SSF53335">
    <property type="entry name" value="S-adenosyl-L-methionine-dependent methyltransferases"/>
    <property type="match status" value="1"/>
</dbReference>
<dbReference type="InterPro" id="IPR029063">
    <property type="entry name" value="SAM-dependent_MTases_sf"/>
</dbReference>
<evidence type="ECO:0000256" key="6">
    <source>
        <dbReference type="ARBA" id="ARBA00022691"/>
    </source>
</evidence>
<feature type="binding site" evidence="7">
    <location>
        <position position="80"/>
    </location>
    <ligand>
        <name>S-adenosyl-L-methionine</name>
        <dbReference type="ChEBI" id="CHEBI:59789"/>
    </ligand>
</feature>
<evidence type="ECO:0000256" key="1">
    <source>
        <dbReference type="ARBA" id="ARBA00010396"/>
    </source>
</evidence>
<evidence type="ECO:0000256" key="3">
    <source>
        <dbReference type="ARBA" id="ARBA00022552"/>
    </source>
</evidence>
<sequence>MSEFVHDSVMLESAVDWLVTEASGIYIDGTFGRGGHSRSILSRLDAEGQLIGFDKDPAAVAVGRALMVEDTRFHMVWDSFVELRKGLDEIGAPGCHGILLDLGVSSPQLDDAERGFSFMHDGPLDMRMNPEAGVSAADWVNFTDETEIARVLWEYGEEKFSRRMARAIVQRRAEQPFTRTGDLAEVIKVANPRWEKYKHPATRAFQAIRIHINNELADLEKVLNAALEVLQPGGRLVVISFHSLEDRIVKRFMRDKSQGPKIPRGMPVLEKDIKRHLKVLVKGDKADQGEVRDNVRARSAVLRVAERLAGAV</sequence>
<dbReference type="EC" id="2.1.1.199" evidence="7"/>
<name>A0AB38YHV9_9GAMM</name>
<dbReference type="PIRSF" id="PIRSF004486">
    <property type="entry name" value="MraW"/>
    <property type="match status" value="1"/>
</dbReference>
<feature type="binding site" evidence="7">
    <location>
        <position position="54"/>
    </location>
    <ligand>
        <name>S-adenosyl-L-methionine</name>
        <dbReference type="ChEBI" id="CHEBI:59789"/>
    </ligand>
</feature>
<dbReference type="Gene3D" id="1.10.150.170">
    <property type="entry name" value="Putative methyltransferase TM0872, insert domain"/>
    <property type="match status" value="1"/>
</dbReference>
<evidence type="ECO:0000256" key="4">
    <source>
        <dbReference type="ARBA" id="ARBA00022603"/>
    </source>
</evidence>
<dbReference type="AlphaFoldDB" id="A0AB38YHV9"/>
<dbReference type="FunFam" id="1.10.150.170:FF:000001">
    <property type="entry name" value="Ribosomal RNA small subunit methyltransferase H"/>
    <property type="match status" value="1"/>
</dbReference>
<comment type="subcellular location">
    <subcellularLocation>
        <location evidence="7">Cytoplasm</location>
    </subcellularLocation>
</comment>
<organism evidence="8">
    <name type="scientific">Salinispirillum sp. LH 10-3-1</name>
    <dbReference type="NCBI Taxonomy" id="2952525"/>
    <lineage>
        <taxon>Bacteria</taxon>
        <taxon>Pseudomonadati</taxon>
        <taxon>Pseudomonadota</taxon>
        <taxon>Gammaproteobacteria</taxon>
        <taxon>Oceanospirillales</taxon>
        <taxon>Saccharospirillaceae</taxon>
        <taxon>Salinispirillum</taxon>
    </lineage>
</organism>
<keyword evidence="4 7" id="KW-0489">Methyltransferase</keyword>
<keyword evidence="2 7" id="KW-0963">Cytoplasm</keyword>
<comment type="similarity">
    <text evidence="1 7">Belongs to the methyltransferase superfamily. RsmH family.</text>
</comment>
<keyword evidence="5 7" id="KW-0808">Transferase</keyword>
<dbReference type="Pfam" id="PF01795">
    <property type="entry name" value="Methyltransf_5"/>
    <property type="match status" value="1"/>
</dbReference>
<dbReference type="EMBL" id="CP101717">
    <property type="protein sequence ID" value="WLD58969.1"/>
    <property type="molecule type" value="Genomic_DNA"/>
</dbReference>
<dbReference type="NCBIfam" id="TIGR00006">
    <property type="entry name" value="16S rRNA (cytosine(1402)-N(4))-methyltransferase RsmH"/>
    <property type="match status" value="1"/>
</dbReference>
<dbReference type="SUPFAM" id="SSF81799">
    <property type="entry name" value="Putative methyltransferase TM0872, insert domain"/>
    <property type="match status" value="1"/>
</dbReference>